<dbReference type="InterPro" id="IPR036291">
    <property type="entry name" value="NAD(P)-bd_dom_sf"/>
</dbReference>
<dbReference type="SUPFAM" id="SSF47336">
    <property type="entry name" value="ACP-like"/>
    <property type="match status" value="1"/>
</dbReference>
<keyword evidence="1" id="KW-0596">Phosphopantetheine</keyword>
<dbReference type="Gene3D" id="3.40.50.720">
    <property type="entry name" value="NAD(P)-binding Rossmann-like Domain"/>
    <property type="match status" value="1"/>
</dbReference>
<feature type="domain" description="Carrier" evidence="3">
    <location>
        <begin position="567"/>
        <end position="651"/>
    </location>
</feature>
<proteinExistence type="predicted"/>
<evidence type="ECO:0000259" key="3">
    <source>
        <dbReference type="PROSITE" id="PS50075"/>
    </source>
</evidence>
<dbReference type="Gene3D" id="3.40.50.12780">
    <property type="entry name" value="N-terminal domain of ligase-like"/>
    <property type="match status" value="1"/>
</dbReference>
<dbReference type="SUPFAM" id="SSF51735">
    <property type="entry name" value="NAD(P)-binding Rossmann-fold domains"/>
    <property type="match status" value="1"/>
</dbReference>
<dbReference type="InterPro" id="IPR036736">
    <property type="entry name" value="ACP-like_sf"/>
</dbReference>
<dbReference type="PANTHER" id="PTHR43439:SF2">
    <property type="entry name" value="ENZYME, PUTATIVE (JCVI)-RELATED"/>
    <property type="match status" value="1"/>
</dbReference>
<gene>
    <name evidence="4" type="ORF">SEUCBS140593_001353</name>
</gene>
<dbReference type="Pfam" id="PF00550">
    <property type="entry name" value="PP-binding"/>
    <property type="match status" value="1"/>
</dbReference>
<dbReference type="InterPro" id="IPR020845">
    <property type="entry name" value="AMP-binding_CS"/>
</dbReference>
<dbReference type="Pfam" id="PF07993">
    <property type="entry name" value="NAD_binding_4"/>
    <property type="match status" value="1"/>
</dbReference>
<sequence length="1054" mass="115496">MATTTAAAAVKTPDYGRRLLPTVIDNAAVTDPDYNVYSITKSDDPVDGFHRISNARYANAVNRVAWLIEEGFGKPVPDTFPSIGYIGPNDLRYAMLTVAAVKVGYTMTFLSPRNSMDGHLAVLDKCECTRWILPSHKLGHVQQILDTRSMTVVPLPEQTTLLGLDGEDTTVPVYPFTKVFDDARQNPFVILHTSGSTGLPKPVRVPHGSLTTIDAQHLLPRIEGRGTHAQFFSERKVAYSTYPNFHSAGMAFCFALPFYYKLSIVLGPALVPVNLDLVNSMFEHGKVDGSLLAPSTLEQIAKHPPSLQRLATTDFTVVGGAPLNKACGDRINEVCRVINIMGVTEGSLFPVVVAERDDWHYHHFHPGGGYEFVQRTDELYEQCQTRDPSLSLFQAFLQTFPDEDCVWTKDMYSKHPTKPGRWLYRGRADDVLVLSNGEKVNPIDMEAVLGSHPDVKAALVVGEGRFQVAAILQLLRPIPTEPGLLQSFWDSLWPYIDQANRDAPAHGQLHRDYILLAADNKPFALAGKDTVLRAVTTKMFAGEVDALYEAQASAATTRGDLPRVDFTNATTIRETLRVLLTRILNFKDTTISDDDDLFVAGLDSLSVIRVVSSLRASLEESGTELLSSVSLGFVYANPTIDKLATAVNQLVRTDQQTTADKSDEDIMQDLLEEFTRDLSIRPRPTSVSHDLSCVILTGSTGSLGSYLLDTLLSNPSVRKVYCLNRSANARERQEAGARTRGLLQDLSSPRVEFLHADLSKPRLGLSDANYNKLLGEATTILHNQWPVHFHLQIASFAPHLRGVRHLVDFAIESPRQPSLCFISSVGVVQAGPTNDPVPETIVNRLQDAEGGYGQSKLVAELVLAKAAETSGVAIRICRLGQIAGPVDTHLGHWKRKEWLPSIVASSKYLNKLPSSLSSLDRVDWLPVNRAADIIVELASSPHEASVFHVVNPQAVPWSTLVPTVATGLGLTGEDIVSWGNWLAALEKSESVGDYNANPGLALLPFYRSMTDAGDAGRLLPVLATTVSQQCSPTLKGMGPVSPTWVAAWLEQWEQ</sequence>
<protein>
    <submittedName>
        <fullName evidence="4">NRPS-like protein biosynthetic cluster</fullName>
    </submittedName>
</protein>
<keyword evidence="2" id="KW-0597">Phosphoprotein</keyword>
<evidence type="ECO:0000256" key="2">
    <source>
        <dbReference type="ARBA" id="ARBA00022553"/>
    </source>
</evidence>
<dbReference type="PANTHER" id="PTHR43439">
    <property type="entry name" value="PHENYLACETATE-COENZYME A LIGASE"/>
    <property type="match status" value="1"/>
</dbReference>
<name>A0ABP0AXH8_9PEZI</name>
<dbReference type="InterPro" id="IPR000873">
    <property type="entry name" value="AMP-dep_synth/lig_dom"/>
</dbReference>
<reference evidence="4 5" key="1">
    <citation type="submission" date="2024-01" db="EMBL/GenBank/DDBJ databases">
        <authorList>
            <person name="Allen C."/>
            <person name="Tagirdzhanova G."/>
        </authorList>
    </citation>
    <scope>NUCLEOTIDE SEQUENCE [LARGE SCALE GENOMIC DNA]</scope>
</reference>
<dbReference type="EMBL" id="CAWUHD010000008">
    <property type="protein sequence ID" value="CAK7211993.1"/>
    <property type="molecule type" value="Genomic_DNA"/>
</dbReference>
<dbReference type="PROSITE" id="PS00455">
    <property type="entry name" value="AMP_BINDING"/>
    <property type="match status" value="1"/>
</dbReference>
<comment type="caution">
    <text evidence="4">The sequence shown here is derived from an EMBL/GenBank/DDBJ whole genome shotgun (WGS) entry which is preliminary data.</text>
</comment>
<dbReference type="Pfam" id="PF00501">
    <property type="entry name" value="AMP-binding"/>
    <property type="match status" value="1"/>
</dbReference>
<dbReference type="Gene3D" id="1.10.1200.10">
    <property type="entry name" value="ACP-like"/>
    <property type="match status" value="1"/>
</dbReference>
<dbReference type="InterPro" id="IPR013120">
    <property type="entry name" value="FAR_NAD-bd"/>
</dbReference>
<dbReference type="SUPFAM" id="SSF56801">
    <property type="entry name" value="Acetyl-CoA synthetase-like"/>
    <property type="match status" value="1"/>
</dbReference>
<dbReference type="PROSITE" id="PS50075">
    <property type="entry name" value="CARRIER"/>
    <property type="match status" value="1"/>
</dbReference>
<accession>A0ABP0AXH8</accession>
<evidence type="ECO:0000313" key="5">
    <source>
        <dbReference type="Proteomes" id="UP001642482"/>
    </source>
</evidence>
<dbReference type="Proteomes" id="UP001642482">
    <property type="component" value="Unassembled WGS sequence"/>
</dbReference>
<dbReference type="InterPro" id="IPR042099">
    <property type="entry name" value="ANL_N_sf"/>
</dbReference>
<dbReference type="InterPro" id="IPR009081">
    <property type="entry name" value="PP-bd_ACP"/>
</dbReference>
<dbReference type="InterPro" id="IPR051414">
    <property type="entry name" value="Adenylate-forming_Reductase"/>
</dbReference>
<evidence type="ECO:0000313" key="4">
    <source>
        <dbReference type="EMBL" id="CAK7211993.1"/>
    </source>
</evidence>
<organism evidence="4 5">
    <name type="scientific">Sporothrix eucalyptigena</name>
    <dbReference type="NCBI Taxonomy" id="1812306"/>
    <lineage>
        <taxon>Eukaryota</taxon>
        <taxon>Fungi</taxon>
        <taxon>Dikarya</taxon>
        <taxon>Ascomycota</taxon>
        <taxon>Pezizomycotina</taxon>
        <taxon>Sordariomycetes</taxon>
        <taxon>Sordariomycetidae</taxon>
        <taxon>Ophiostomatales</taxon>
        <taxon>Ophiostomataceae</taxon>
        <taxon>Sporothrix</taxon>
    </lineage>
</organism>
<evidence type="ECO:0000256" key="1">
    <source>
        <dbReference type="ARBA" id="ARBA00022450"/>
    </source>
</evidence>
<dbReference type="Pfam" id="PF23562">
    <property type="entry name" value="AMP-binding_C_3"/>
    <property type="match status" value="1"/>
</dbReference>
<keyword evidence="5" id="KW-1185">Reference proteome</keyword>